<dbReference type="PANTHER" id="PTHR24276">
    <property type="entry name" value="POLYSERASE-RELATED"/>
    <property type="match status" value="1"/>
</dbReference>
<evidence type="ECO:0000259" key="6">
    <source>
        <dbReference type="PROSITE" id="PS50240"/>
    </source>
</evidence>
<evidence type="ECO:0000313" key="8">
    <source>
        <dbReference type="Proteomes" id="UP000015102"/>
    </source>
</evidence>
<dbReference type="GO" id="GO:0006508">
    <property type="term" value="P:proteolysis"/>
    <property type="evidence" value="ECO:0007669"/>
    <property type="project" value="UniProtKB-KW"/>
</dbReference>
<dbReference type="GO" id="GO:0004252">
    <property type="term" value="F:serine-type endopeptidase activity"/>
    <property type="evidence" value="ECO:0007669"/>
    <property type="project" value="InterPro"/>
</dbReference>
<evidence type="ECO:0000256" key="3">
    <source>
        <dbReference type="ARBA" id="ARBA00022825"/>
    </source>
</evidence>
<reference evidence="7" key="2">
    <citation type="submission" date="2015-06" db="UniProtKB">
        <authorList>
            <consortium name="EnsemblMetazoa"/>
        </authorList>
    </citation>
    <scope>IDENTIFICATION</scope>
</reference>
<feature type="chain" id="PRO_5004588691" description="Peptidase S1 domain-containing protein" evidence="5">
    <location>
        <begin position="18"/>
        <end position="154"/>
    </location>
</feature>
<dbReference type="InterPro" id="IPR043504">
    <property type="entry name" value="Peptidase_S1_PA_chymotrypsin"/>
</dbReference>
<protein>
    <recommendedName>
        <fullName evidence="6">Peptidase S1 domain-containing protein</fullName>
    </recommendedName>
</protein>
<dbReference type="InterPro" id="IPR009003">
    <property type="entry name" value="Peptidase_S1_PA"/>
</dbReference>
<evidence type="ECO:0000256" key="5">
    <source>
        <dbReference type="SAM" id="SignalP"/>
    </source>
</evidence>
<dbReference type="InterPro" id="IPR018114">
    <property type="entry name" value="TRYPSIN_HIS"/>
</dbReference>
<dbReference type="SUPFAM" id="SSF50494">
    <property type="entry name" value="Trypsin-like serine proteases"/>
    <property type="match status" value="1"/>
</dbReference>
<dbReference type="PROSITE" id="PS00134">
    <property type="entry name" value="TRYPSIN_HIS"/>
    <property type="match status" value="1"/>
</dbReference>
<dbReference type="Pfam" id="PF00089">
    <property type="entry name" value="Trypsin"/>
    <property type="match status" value="1"/>
</dbReference>
<organism evidence="7 8">
    <name type="scientific">Megaselia scalaris</name>
    <name type="common">Humpbacked fly</name>
    <name type="synonym">Phora scalaris</name>
    <dbReference type="NCBI Taxonomy" id="36166"/>
    <lineage>
        <taxon>Eukaryota</taxon>
        <taxon>Metazoa</taxon>
        <taxon>Ecdysozoa</taxon>
        <taxon>Arthropoda</taxon>
        <taxon>Hexapoda</taxon>
        <taxon>Insecta</taxon>
        <taxon>Pterygota</taxon>
        <taxon>Neoptera</taxon>
        <taxon>Endopterygota</taxon>
        <taxon>Diptera</taxon>
        <taxon>Brachycera</taxon>
        <taxon>Muscomorpha</taxon>
        <taxon>Platypezoidea</taxon>
        <taxon>Phoridae</taxon>
        <taxon>Megaseliini</taxon>
        <taxon>Megaselia</taxon>
    </lineage>
</organism>
<reference evidence="8" key="1">
    <citation type="submission" date="2013-02" db="EMBL/GenBank/DDBJ databases">
        <authorList>
            <person name="Hughes D."/>
        </authorList>
    </citation>
    <scope>NUCLEOTIDE SEQUENCE</scope>
    <source>
        <strain>Durham</strain>
        <strain evidence="8">NC isolate 2 -- Noor lab</strain>
    </source>
</reference>
<dbReference type="SMART" id="SM00020">
    <property type="entry name" value="Tryp_SPc"/>
    <property type="match status" value="1"/>
</dbReference>
<keyword evidence="1" id="KW-0645">Protease</keyword>
<feature type="domain" description="Peptidase S1" evidence="6">
    <location>
        <begin position="21"/>
        <end position="154"/>
    </location>
</feature>
<dbReference type="EMBL" id="CAQQ02087675">
    <property type="status" value="NOT_ANNOTATED_CDS"/>
    <property type="molecule type" value="Genomic_DNA"/>
</dbReference>
<dbReference type="AlphaFoldDB" id="T1H2C1"/>
<dbReference type="Gene3D" id="2.40.10.10">
    <property type="entry name" value="Trypsin-like serine proteases"/>
    <property type="match status" value="4"/>
</dbReference>
<dbReference type="PANTHER" id="PTHR24276:SF91">
    <property type="entry name" value="AT26814P-RELATED"/>
    <property type="match status" value="1"/>
</dbReference>
<dbReference type="EnsemblMetazoa" id="MESCA010361-RA">
    <property type="protein sequence ID" value="MESCA010361-PA"/>
    <property type="gene ID" value="MESCA010361"/>
</dbReference>
<dbReference type="HOGENOM" id="CLU_006842_1_2_1"/>
<dbReference type="PROSITE" id="PS50240">
    <property type="entry name" value="TRYPSIN_DOM"/>
    <property type="match status" value="1"/>
</dbReference>
<keyword evidence="5" id="KW-0732">Signal</keyword>
<feature type="signal peptide" evidence="5">
    <location>
        <begin position="1"/>
        <end position="17"/>
    </location>
</feature>
<keyword evidence="4" id="KW-1015">Disulfide bond</keyword>
<dbReference type="InterPro" id="IPR001254">
    <property type="entry name" value="Trypsin_dom"/>
</dbReference>
<evidence type="ECO:0000256" key="4">
    <source>
        <dbReference type="ARBA" id="ARBA00023157"/>
    </source>
</evidence>
<dbReference type="EMBL" id="CAQQ02087676">
    <property type="status" value="NOT_ANNOTATED_CDS"/>
    <property type="molecule type" value="Genomic_DNA"/>
</dbReference>
<dbReference type="Proteomes" id="UP000015102">
    <property type="component" value="Unassembled WGS sequence"/>
</dbReference>
<dbReference type="InterPro" id="IPR050430">
    <property type="entry name" value="Peptidase_S1"/>
</dbReference>
<evidence type="ECO:0000256" key="2">
    <source>
        <dbReference type="ARBA" id="ARBA00022801"/>
    </source>
</evidence>
<accession>T1H2C1</accession>
<evidence type="ECO:0000313" key="7">
    <source>
        <dbReference type="EnsemblMetazoa" id="MESCA010361-PA"/>
    </source>
</evidence>
<keyword evidence="2" id="KW-0378">Hydrolase</keyword>
<name>T1H2C1_MEGSC</name>
<keyword evidence="8" id="KW-1185">Reference proteome</keyword>
<keyword evidence="3" id="KW-0720">Serine protease</keyword>
<dbReference type="STRING" id="36166.T1H2C1"/>
<evidence type="ECO:0000256" key="1">
    <source>
        <dbReference type="ARBA" id="ARBA00022670"/>
    </source>
</evidence>
<proteinExistence type="predicted"/>
<sequence length="154" mass="17091">MFRVLTVSLLSIVFASANDRILGGSELDIHKVPYQASLLYQGQHDCGGVIISDHVILTAAHCIEGSLRFLFKIRVGSHFLNDGVFLKVRLEFNENIRPIDLASALPLSGTNCLVSGWGSTENSINSWKLLGGRVQLMYREECVKFYGIHKISIL</sequence>